<evidence type="ECO:0000313" key="2">
    <source>
        <dbReference type="Proteomes" id="UP001055072"/>
    </source>
</evidence>
<sequence length="320" mass="36479">MLRKLFIGRFKGSTTPANDEVGEATYSTAQAAPAEILCSVFLYLPRSDLKSCTLVCRQWSVHSSYLFIRKLKVVSTRRKPLLSTPFLQFAAHARSSHRLAGSVRELRLVGRLHLVELWTTIQLLERLEVLEVQVAFFSFMRIRPSIPSNKRCMLQVLRVLDYFDHGKPRFYATAPSLWLSLWNVLALFSTVEDLVISGGFSTPKDDIRILQDSIRRGVKITGVRTLSISGEISLAFVDLIKDAIDLQSLKKLSILYPQIWEGQEVLRQFTPERYPDLISFDFGIAFDDAIATGTNETFWRTRNLPSGMFSHPSLRNFEES</sequence>
<keyword evidence="2" id="KW-1185">Reference proteome</keyword>
<organism evidence="1 2">
    <name type="scientific">Irpex rosettiformis</name>
    <dbReference type="NCBI Taxonomy" id="378272"/>
    <lineage>
        <taxon>Eukaryota</taxon>
        <taxon>Fungi</taxon>
        <taxon>Dikarya</taxon>
        <taxon>Basidiomycota</taxon>
        <taxon>Agaricomycotina</taxon>
        <taxon>Agaricomycetes</taxon>
        <taxon>Polyporales</taxon>
        <taxon>Irpicaceae</taxon>
        <taxon>Irpex</taxon>
    </lineage>
</organism>
<comment type="caution">
    <text evidence="1">The sequence shown here is derived from an EMBL/GenBank/DDBJ whole genome shotgun (WGS) entry which is preliminary data.</text>
</comment>
<dbReference type="EMBL" id="MU274905">
    <property type="protein sequence ID" value="KAI0091620.1"/>
    <property type="molecule type" value="Genomic_DNA"/>
</dbReference>
<protein>
    <submittedName>
        <fullName evidence="1">Uncharacterized protein</fullName>
    </submittedName>
</protein>
<accession>A0ACB8UBI2</accession>
<name>A0ACB8UBI2_9APHY</name>
<evidence type="ECO:0000313" key="1">
    <source>
        <dbReference type="EMBL" id="KAI0091620.1"/>
    </source>
</evidence>
<gene>
    <name evidence="1" type="ORF">BDY19DRAFT_636188</name>
</gene>
<proteinExistence type="predicted"/>
<reference evidence="1" key="1">
    <citation type="journal article" date="2021" name="Environ. Microbiol.">
        <title>Gene family expansions and transcriptome signatures uncover fungal adaptations to wood decay.</title>
        <authorList>
            <person name="Hage H."/>
            <person name="Miyauchi S."/>
            <person name="Viragh M."/>
            <person name="Drula E."/>
            <person name="Min B."/>
            <person name="Chaduli D."/>
            <person name="Navarro D."/>
            <person name="Favel A."/>
            <person name="Norest M."/>
            <person name="Lesage-Meessen L."/>
            <person name="Balint B."/>
            <person name="Merenyi Z."/>
            <person name="de Eugenio L."/>
            <person name="Morin E."/>
            <person name="Martinez A.T."/>
            <person name="Baldrian P."/>
            <person name="Stursova M."/>
            <person name="Martinez M.J."/>
            <person name="Novotny C."/>
            <person name="Magnuson J.K."/>
            <person name="Spatafora J.W."/>
            <person name="Maurice S."/>
            <person name="Pangilinan J."/>
            <person name="Andreopoulos W."/>
            <person name="LaButti K."/>
            <person name="Hundley H."/>
            <person name="Na H."/>
            <person name="Kuo A."/>
            <person name="Barry K."/>
            <person name="Lipzen A."/>
            <person name="Henrissat B."/>
            <person name="Riley R."/>
            <person name="Ahrendt S."/>
            <person name="Nagy L.G."/>
            <person name="Grigoriev I.V."/>
            <person name="Martin F."/>
            <person name="Rosso M.N."/>
        </authorList>
    </citation>
    <scope>NUCLEOTIDE SEQUENCE</scope>
    <source>
        <strain evidence="1">CBS 384.51</strain>
    </source>
</reference>
<dbReference type="Proteomes" id="UP001055072">
    <property type="component" value="Unassembled WGS sequence"/>
</dbReference>